<sequence>MKRERHNDDEKEDRLSNLSECVLLHILSFLNATQAVQTCILSKRWNNLWKLLPTLRLSSWYFYTMNDFTQYTTKILSLRDHSTALYYLRFSIEGMVEPQPLETILNCAVSQNLKRLRIFLYYYSIHIPDCIFSCHTLTSLKLYIRHPITTPLFPNSLNLPALTNLSLTRFEFHSRDGRAEPFSALEKLSSLTIRFCKVFDAENLSISSATLTNLTIQTKEELNYGKIELSTPNLSTFAYAVIYPKSLYLRLFRYSASETLWSMSNLSSVKLVTIYGHNNKLSESGNISLVLLNWLIELANIESLIVSLNTLKVLSLVPDLLKVEFASLYRLKSLKVKYCSSASIPKEIMNFLLQNAPSASAYLRFFINLIILFLSRFFG</sequence>
<gene>
    <name evidence="1" type="ORF">MILVUS5_LOCUS9125</name>
</gene>
<dbReference type="EMBL" id="CASHSV030000024">
    <property type="protein sequence ID" value="CAJ2639030.1"/>
    <property type="molecule type" value="Genomic_DNA"/>
</dbReference>
<accession>A0ACB0J3Y6</accession>
<keyword evidence="2" id="KW-1185">Reference proteome</keyword>
<evidence type="ECO:0000313" key="1">
    <source>
        <dbReference type="EMBL" id="CAJ2639030.1"/>
    </source>
</evidence>
<evidence type="ECO:0000313" key="2">
    <source>
        <dbReference type="Proteomes" id="UP001177021"/>
    </source>
</evidence>
<organism evidence="1 2">
    <name type="scientific">Trifolium pratense</name>
    <name type="common">Red clover</name>
    <dbReference type="NCBI Taxonomy" id="57577"/>
    <lineage>
        <taxon>Eukaryota</taxon>
        <taxon>Viridiplantae</taxon>
        <taxon>Streptophyta</taxon>
        <taxon>Embryophyta</taxon>
        <taxon>Tracheophyta</taxon>
        <taxon>Spermatophyta</taxon>
        <taxon>Magnoliopsida</taxon>
        <taxon>eudicotyledons</taxon>
        <taxon>Gunneridae</taxon>
        <taxon>Pentapetalae</taxon>
        <taxon>rosids</taxon>
        <taxon>fabids</taxon>
        <taxon>Fabales</taxon>
        <taxon>Fabaceae</taxon>
        <taxon>Papilionoideae</taxon>
        <taxon>50 kb inversion clade</taxon>
        <taxon>NPAAA clade</taxon>
        <taxon>Hologalegina</taxon>
        <taxon>IRL clade</taxon>
        <taxon>Trifolieae</taxon>
        <taxon>Trifolium</taxon>
    </lineage>
</organism>
<reference evidence="1" key="1">
    <citation type="submission" date="2023-10" db="EMBL/GenBank/DDBJ databases">
        <authorList>
            <person name="Rodriguez Cubillos JULIANA M."/>
            <person name="De Vega J."/>
        </authorList>
    </citation>
    <scope>NUCLEOTIDE SEQUENCE</scope>
</reference>
<name>A0ACB0J3Y6_TRIPR</name>
<proteinExistence type="predicted"/>
<protein>
    <submittedName>
        <fullName evidence="1">Uncharacterized protein</fullName>
    </submittedName>
</protein>
<dbReference type="Proteomes" id="UP001177021">
    <property type="component" value="Unassembled WGS sequence"/>
</dbReference>
<comment type="caution">
    <text evidence="1">The sequence shown here is derived from an EMBL/GenBank/DDBJ whole genome shotgun (WGS) entry which is preliminary data.</text>
</comment>